<dbReference type="AlphaFoldDB" id="E4V1J5"/>
<dbReference type="InParanoid" id="E4V1J5"/>
<dbReference type="VEuPathDB" id="FungiDB:MGYG_06909"/>
<dbReference type="EMBL" id="DS989827">
    <property type="protein sequence ID" value="EFR03910.1"/>
    <property type="molecule type" value="Genomic_DNA"/>
</dbReference>
<name>E4V1J5_ARTGP</name>
<dbReference type="HOGENOM" id="CLU_1712817_0_0_1"/>
<gene>
    <name evidence="1" type="ORF">MGYG_06909</name>
</gene>
<dbReference type="eggNOG" id="ENOG502RM7Q">
    <property type="taxonomic scope" value="Eukaryota"/>
</dbReference>
<dbReference type="OrthoDB" id="4184893at2759"/>
<dbReference type="GeneID" id="10026161"/>
<evidence type="ECO:0000313" key="2">
    <source>
        <dbReference type="Proteomes" id="UP000002669"/>
    </source>
</evidence>
<organism evidence="2">
    <name type="scientific">Arthroderma gypseum (strain ATCC MYA-4604 / CBS 118893)</name>
    <name type="common">Microsporum gypseum</name>
    <dbReference type="NCBI Taxonomy" id="535722"/>
    <lineage>
        <taxon>Eukaryota</taxon>
        <taxon>Fungi</taxon>
        <taxon>Dikarya</taxon>
        <taxon>Ascomycota</taxon>
        <taxon>Pezizomycotina</taxon>
        <taxon>Eurotiomycetes</taxon>
        <taxon>Eurotiomycetidae</taxon>
        <taxon>Onygenales</taxon>
        <taxon>Arthrodermataceae</taxon>
        <taxon>Nannizzia</taxon>
    </lineage>
</organism>
<dbReference type="Proteomes" id="UP000002669">
    <property type="component" value="Unassembled WGS sequence"/>
</dbReference>
<proteinExistence type="predicted"/>
<evidence type="ECO:0000313" key="1">
    <source>
        <dbReference type="EMBL" id="EFR03910.1"/>
    </source>
</evidence>
<reference evidence="2" key="1">
    <citation type="journal article" date="2012" name="MBio">
        <title>Comparative genome analysis of Trichophyton rubrum and related dermatophytes reveals candidate genes involved in infection.</title>
        <authorList>
            <person name="Martinez D.A."/>
            <person name="Oliver B.G."/>
            <person name="Graeser Y."/>
            <person name="Goldberg J.M."/>
            <person name="Li W."/>
            <person name="Martinez-Rossi N.M."/>
            <person name="Monod M."/>
            <person name="Shelest E."/>
            <person name="Barton R.C."/>
            <person name="Birch E."/>
            <person name="Brakhage A.A."/>
            <person name="Chen Z."/>
            <person name="Gurr S.J."/>
            <person name="Heiman D."/>
            <person name="Heitman J."/>
            <person name="Kosti I."/>
            <person name="Rossi A."/>
            <person name="Saif S."/>
            <person name="Samalova M."/>
            <person name="Saunders C.W."/>
            <person name="Shea T."/>
            <person name="Summerbell R.C."/>
            <person name="Xu J."/>
            <person name="Young S."/>
            <person name="Zeng Q."/>
            <person name="Birren B.W."/>
            <person name="Cuomo C.A."/>
            <person name="White T.C."/>
        </authorList>
    </citation>
    <scope>NUCLEOTIDE SEQUENCE [LARGE SCALE GENOMIC DNA]</scope>
    <source>
        <strain evidence="2">ATCC MYA-4604 / CBS 118893</strain>
    </source>
</reference>
<dbReference type="RefSeq" id="XP_003170918.1">
    <property type="nucleotide sequence ID" value="XM_003170870.1"/>
</dbReference>
<keyword evidence="2" id="KW-1185">Reference proteome</keyword>
<sequence>MSPTVFIEDGELKVYPIGKSIPAYEIATTEVTAIGQGKAEYKKTHDKIVEGHSINPAPDDIRNVPYVESLMRVKGYIVEANGKTQHCRVDLRWTYQKDDQTEQKVFAILEIKNTRIIHEREFWPPASEGNEVMGIPHTQMHGNAVHLMSQILK</sequence>
<protein>
    <submittedName>
        <fullName evidence="1">Uncharacterized protein</fullName>
    </submittedName>
</protein>
<accession>E4V1J5</accession>